<dbReference type="SUPFAM" id="SSF51735">
    <property type="entry name" value="NAD(P)-binding Rossmann-fold domains"/>
    <property type="match status" value="1"/>
</dbReference>
<organism evidence="2 3">
    <name type="scientific">Vanessa tameamea</name>
    <name type="common">Kamehameha butterfly</name>
    <dbReference type="NCBI Taxonomy" id="334116"/>
    <lineage>
        <taxon>Eukaryota</taxon>
        <taxon>Metazoa</taxon>
        <taxon>Ecdysozoa</taxon>
        <taxon>Arthropoda</taxon>
        <taxon>Hexapoda</taxon>
        <taxon>Insecta</taxon>
        <taxon>Pterygota</taxon>
        <taxon>Neoptera</taxon>
        <taxon>Endopterygota</taxon>
        <taxon>Lepidoptera</taxon>
        <taxon>Glossata</taxon>
        <taxon>Ditrysia</taxon>
        <taxon>Papilionoidea</taxon>
        <taxon>Nymphalidae</taxon>
        <taxon>Nymphalinae</taxon>
        <taxon>Vanessa</taxon>
    </lineage>
</organism>
<dbReference type="InterPro" id="IPR036291">
    <property type="entry name" value="NAD(P)-bd_dom_sf"/>
</dbReference>
<evidence type="ECO:0000313" key="3">
    <source>
        <dbReference type="RefSeq" id="XP_064074337.1"/>
    </source>
</evidence>
<dbReference type="PROSITE" id="PS52004">
    <property type="entry name" value="KS3_2"/>
    <property type="match status" value="1"/>
</dbReference>
<evidence type="ECO:0000313" key="4">
    <source>
        <dbReference type="RefSeq" id="XP_064074338.1"/>
    </source>
</evidence>
<dbReference type="InterPro" id="IPR029058">
    <property type="entry name" value="AB_hydrolase_fold"/>
</dbReference>
<dbReference type="Pfam" id="PF16197">
    <property type="entry name" value="KAsynt_C_assoc"/>
    <property type="match status" value="1"/>
</dbReference>
<dbReference type="Pfam" id="PF13602">
    <property type="entry name" value="ADH_zinc_N_2"/>
    <property type="match status" value="1"/>
</dbReference>
<dbReference type="InterPro" id="IPR050091">
    <property type="entry name" value="PKS_NRPS_Biosynth_Enz"/>
</dbReference>
<dbReference type="InterPro" id="IPR042104">
    <property type="entry name" value="PKS_dehydratase_sf"/>
</dbReference>
<dbReference type="Pfam" id="PF02801">
    <property type="entry name" value="Ketoacyl-synt_C"/>
    <property type="match status" value="1"/>
</dbReference>
<dbReference type="GeneID" id="113395486"/>
<dbReference type="InterPro" id="IPR020841">
    <property type="entry name" value="PKS_Beta-ketoAc_synthase_dom"/>
</dbReference>
<dbReference type="PROSITE" id="PS51257">
    <property type="entry name" value="PROKAR_LIPOPROTEIN"/>
    <property type="match status" value="1"/>
</dbReference>
<dbReference type="SUPFAM" id="SSF52151">
    <property type="entry name" value="FabD/lysophospholipase-like"/>
    <property type="match status" value="1"/>
</dbReference>
<gene>
    <name evidence="3 4" type="primary">LOC113395486</name>
</gene>
<dbReference type="Gene3D" id="3.30.70.3290">
    <property type="match status" value="1"/>
</dbReference>
<dbReference type="Gene3D" id="3.40.47.10">
    <property type="match status" value="1"/>
</dbReference>
<dbReference type="PROSITE" id="PS00018">
    <property type="entry name" value="EF_HAND_1"/>
    <property type="match status" value="1"/>
</dbReference>
<dbReference type="SUPFAM" id="SSF50129">
    <property type="entry name" value="GroES-like"/>
    <property type="match status" value="1"/>
</dbReference>
<dbReference type="Gene3D" id="3.90.180.10">
    <property type="entry name" value="Medium-chain alcohol dehydrogenases, catalytic domain"/>
    <property type="match status" value="1"/>
</dbReference>
<dbReference type="Proteomes" id="UP001652626">
    <property type="component" value="Chromosome 21"/>
</dbReference>
<dbReference type="RefSeq" id="XP_064074338.1">
    <property type="nucleotide sequence ID" value="XM_064218268.1"/>
</dbReference>
<proteinExistence type="predicted"/>
<dbReference type="InterPro" id="IPR014030">
    <property type="entry name" value="Ketoacyl_synth_N"/>
</dbReference>
<dbReference type="RefSeq" id="XP_064074337.1">
    <property type="nucleotide sequence ID" value="XM_064218267.1"/>
</dbReference>
<dbReference type="SMART" id="SM00825">
    <property type="entry name" value="PKS_KS"/>
    <property type="match status" value="1"/>
</dbReference>
<dbReference type="InterPro" id="IPR032821">
    <property type="entry name" value="PKS_assoc"/>
</dbReference>
<dbReference type="InterPro" id="IPR001227">
    <property type="entry name" value="Ac_transferase_dom_sf"/>
</dbReference>
<evidence type="ECO:0000259" key="1">
    <source>
        <dbReference type="PROSITE" id="PS52004"/>
    </source>
</evidence>
<sequence>MPSFERKPDERKKIVISGVAGLFAGCRNVKELSSILYNKEYPISSENCRWKYEHPEIISYIGKVPELNLFDAQFFKVHYHLSQRMDPMSRKILEQACQAIYDAGVNPQQLSGMKTGVYLGCGFTENDKTLFFNKDSRNGLFIIGCNRSMFANRISYWLNANGPSLSIDQACCSTFAALEAGHQAILRGDCEAALVAVSSLCLHPQSIVHYNRAGLLSPDGKVRSFDAKANGCVKSEAIGVLFLQRAKDALRVYAEVVHVESHFTSLAKGDKGPKYGFYRNPTDTINFLNKFYDEANVPPQAVKYVEAFGSGIPDADKAELDALGEVFCKERDDPLFVGSVTSNVGYSESATGMAAITKVLLAYNTGKVASNLHCDTPRQDVTAIKEGRIQIVTEHRPMNTSYAAINSYSYTGVNAHVLLKGHNIQKDLNRYKTAIPHLVTVTGRQESSVQIILDDLLTRPIDPEELALLHNIHENRISAHLGRGFTILATNENNETISLCERKGNFDGATRPLWFVYSGMGSQWVGMGTELMKIPTFAAAIQRCHAVLEPKGVDIIRIITSPDPKTFDNILNSFVGNAAIQIGLTDILKKLEIVPDKVIGHSVGELGCAYADGCFTAEEMILVAYSRGLVSIQTPFIVGSMAAVGMGYQEIIKLLPPEIEVACHNSSTSCTISGPTNIMKEFVSQLTSKNIFAKEVACSNIAYHSRYIAEAGHGLLELLNKVIKKPKRRSERWVSTSVPQYQWNDPSAMYSSAEYHTNNLLRPVLFEEASKLIPPNAVLLEIAPHGLLQAILKRSLPTCLSLSLTQRGNSDGVSYLLKAIGELYMAGFNPVIKTLYPKINFPVSTGTPMLSHLVDWIHDEKWPVLLYVADNMRVAASCNFVISVHDDDHSYLRGHVIREKNVYPFASALVAVWDTMVMSFGLERKKISVQFNDVRFHSQPILNDESEFQLNVTLHRGSGKFEVTDGKTDVISGFIKEFSENNSQSNRNDTGSTENEPSLYCLNAEDIYNLLYIRDYNYFGDFRSIHCANTSITKAKILWRDSWDTFIDGLLQLNFLSEARNTTSQIKFIKNIVINVNDHVSSNGAMESGSTIMTAHLDIFNNSTRCGGVFLQNVQLQDLSRTNDVIDTMKTLKFIPHFSTTTTDETTVLDIYLQEVAENTNKDIINITKISNSHKENLTGSRFSAVVRRFVEKKIKLRTVSRNKILSDTSLQNVDLVLVENLSIDNDLCRSLYSMLNINTFIINKEDNANLHSIPRPSLLYGVVCAHSTGNNRLELIRWRPSSDSREKSAISVNSQSDLPMLFSTINTMPDNQNLLVLSCYPPLPSLKNIVKDYRKKTNKNISMIMINKTSNQFESRRLCCPDLAFSVVVDDVMGGEYCLSIPQTSTIEGGMSLEHMSVVDTNSLNWVEVPEPTGSGINVMVHYAGLSIVDAKKNHGIIKTTKQENQNVCGMEFSGIVERTGSRVMGLVENGAVSTKIQVNPNLLWPVPEYWSLEDAATVPLAYCLALYCLCIKSHLYSGMRILVHGGTGALGQAVISIALAHGCEVFTTVSTMSKKYFLRKLFPELKDDHIGNSRNGSFSDMVLKITKGQGCDIIISNVKGELRSNTLKCCGPSGITIDTTLLQDQEDYNLGMAFMTFSRGFATVDITSIFSSGNIEDIKRLQLLVSEGIARGYVRPLSRVIYGAHDAPQALRLLAGNRHRGRVLLNLKQISPIVQTRLKCSSELNHLVVSDDDIFGIHLIERLISRGAKKLFLQWKNPSNILEFKARSWEKMGVNVHIYYEDVLNADNARELLDKISTFGPIEGIYLIAIDGNYAVKMENVLKRLTLMKQKFNPYLKYSAIIRVDDKNEDKRCDFELQNDEIPTIIKLPKLKGINDPLRSEQKDLITIQNAIDALECTLTTPQLSGVALTWSDKKTSILERIFSISDVSKGNRINLKDINLSMTLKDLGIDLSMLDSIQACLRDHYNISRSRDNILSITVQELIDIEKGVLSKIHYEETQGMWTFFSYVDKDELQATNKMIFMPSLTRNAAMTSDEFNLNQTYLCMVPGIEGHYKKFRNICERLKLPVLLLQPGLEKTETFCETAQRLVEIMPKKAMELNKKFYLLGYENGVFIALKMAALLEERGWNGTVFCIGGSPDEICEIINKKLQEYDTDEALQVAVIKHMFTLMTGADTKQLDCLLSNAMTWQERVECCVKNFRGRVGYSNQFTRELIETTYSRVVQLRGYSAEPRAIQSQLVSMRSKSAGDHQTSTDSSLQSYSKIPVIEYDLHVPFSYLTKDPQCAAIINRHLDKDILKEFEKVNLCESYLVNRTSFTDI</sequence>
<dbReference type="SUPFAM" id="SSF53474">
    <property type="entry name" value="alpha/beta-Hydrolases"/>
    <property type="match status" value="1"/>
</dbReference>
<dbReference type="Gene3D" id="3.10.129.110">
    <property type="entry name" value="Polyketide synthase dehydratase"/>
    <property type="match status" value="1"/>
</dbReference>
<dbReference type="Gene3D" id="3.40.366.10">
    <property type="entry name" value="Malonyl-Coenzyme A Acyl Carrier Protein, domain 2"/>
    <property type="match status" value="1"/>
</dbReference>
<dbReference type="Pfam" id="PF00109">
    <property type="entry name" value="ketoacyl-synt"/>
    <property type="match status" value="1"/>
</dbReference>
<keyword evidence="2" id="KW-1185">Reference proteome</keyword>
<dbReference type="SUPFAM" id="SSF55048">
    <property type="entry name" value="Probable ACP-binding domain of malonyl-CoA ACP transacylase"/>
    <property type="match status" value="1"/>
</dbReference>
<dbReference type="SUPFAM" id="SSF53901">
    <property type="entry name" value="Thiolase-like"/>
    <property type="match status" value="2"/>
</dbReference>
<dbReference type="Pfam" id="PF00698">
    <property type="entry name" value="Acyl_transf_1"/>
    <property type="match status" value="1"/>
</dbReference>
<dbReference type="SMART" id="SM00829">
    <property type="entry name" value="PKS_ER"/>
    <property type="match status" value="1"/>
</dbReference>
<dbReference type="InterPro" id="IPR014043">
    <property type="entry name" value="Acyl_transferase_dom"/>
</dbReference>
<dbReference type="PANTHER" id="PTHR43775:SF23">
    <property type="entry name" value="FATTY ACID SYNTHASE 3"/>
    <property type="match status" value="1"/>
</dbReference>
<dbReference type="Gene3D" id="3.40.50.1820">
    <property type="entry name" value="alpha/beta hydrolase"/>
    <property type="match status" value="1"/>
</dbReference>
<dbReference type="InterPro" id="IPR016035">
    <property type="entry name" value="Acyl_Trfase/lysoPLipase"/>
</dbReference>
<accession>A0ABM4ASR9</accession>
<name>A0ABM4ASR9_VANTA</name>
<evidence type="ECO:0000313" key="2">
    <source>
        <dbReference type="Proteomes" id="UP001652626"/>
    </source>
</evidence>
<dbReference type="SMART" id="SM00827">
    <property type="entry name" value="PKS_AT"/>
    <property type="match status" value="1"/>
</dbReference>
<feature type="domain" description="Ketosynthase family 3 (KS3)" evidence="1">
    <location>
        <begin position="11"/>
        <end position="421"/>
    </location>
</feature>
<dbReference type="InterPro" id="IPR016039">
    <property type="entry name" value="Thiolase-like"/>
</dbReference>
<dbReference type="InterPro" id="IPR011032">
    <property type="entry name" value="GroES-like_sf"/>
</dbReference>
<dbReference type="InterPro" id="IPR020843">
    <property type="entry name" value="ER"/>
</dbReference>
<reference evidence="3 4" key="1">
    <citation type="submission" date="2025-05" db="UniProtKB">
        <authorList>
            <consortium name="RefSeq"/>
        </authorList>
    </citation>
    <scope>IDENTIFICATION</scope>
    <source>
        <tissue evidence="3 4">Whole body</tissue>
    </source>
</reference>
<dbReference type="PANTHER" id="PTHR43775">
    <property type="entry name" value="FATTY ACID SYNTHASE"/>
    <property type="match status" value="1"/>
</dbReference>
<dbReference type="InterPro" id="IPR018247">
    <property type="entry name" value="EF_Hand_1_Ca_BS"/>
</dbReference>
<protein>
    <submittedName>
        <fullName evidence="3 4">Fatty acid synthase-like</fullName>
    </submittedName>
</protein>
<dbReference type="CDD" id="cd00833">
    <property type="entry name" value="PKS"/>
    <property type="match status" value="1"/>
</dbReference>
<dbReference type="InterPro" id="IPR014031">
    <property type="entry name" value="Ketoacyl_synth_C"/>
</dbReference>
<dbReference type="CDD" id="cd05195">
    <property type="entry name" value="enoyl_red"/>
    <property type="match status" value="1"/>
</dbReference>
<dbReference type="InterPro" id="IPR016036">
    <property type="entry name" value="Malonyl_transacylase_ACP-bd"/>
</dbReference>